<dbReference type="eggNOG" id="COG1216">
    <property type="taxonomic scope" value="Bacteria"/>
</dbReference>
<dbReference type="STRING" id="517418.Ctha_1041"/>
<dbReference type="Pfam" id="PF00535">
    <property type="entry name" value="Glycos_transf_2"/>
    <property type="match status" value="1"/>
</dbReference>
<evidence type="ECO:0000313" key="3">
    <source>
        <dbReference type="Proteomes" id="UP000001208"/>
    </source>
</evidence>
<dbReference type="OrthoDB" id="927791at2"/>
<dbReference type="Gene3D" id="3.90.550.10">
    <property type="entry name" value="Spore Coat Polysaccharide Biosynthesis Protein SpsA, Chain A"/>
    <property type="match status" value="1"/>
</dbReference>
<protein>
    <submittedName>
        <fullName evidence="2">Glycosyl transferase family 2</fullName>
    </submittedName>
</protein>
<dbReference type="HOGENOM" id="CLU_025996_0_7_10"/>
<dbReference type="InterPro" id="IPR029044">
    <property type="entry name" value="Nucleotide-diphossugar_trans"/>
</dbReference>
<keyword evidence="2" id="KW-0808">Transferase</keyword>
<keyword evidence="3" id="KW-1185">Reference proteome</keyword>
<dbReference type="SUPFAM" id="SSF53448">
    <property type="entry name" value="Nucleotide-diphospho-sugar transferases"/>
    <property type="match status" value="1"/>
</dbReference>
<reference evidence="2 3" key="1">
    <citation type="submission" date="2008-06" db="EMBL/GenBank/DDBJ databases">
        <title>Complete sequence of Chloroherpeton thalassium ATCC 35110.</title>
        <authorList>
            <consortium name="US DOE Joint Genome Institute"/>
            <person name="Lucas S."/>
            <person name="Copeland A."/>
            <person name="Lapidus A."/>
            <person name="Glavina del Rio T."/>
            <person name="Dalin E."/>
            <person name="Tice H."/>
            <person name="Bruce D."/>
            <person name="Goodwin L."/>
            <person name="Pitluck S."/>
            <person name="Schmutz J."/>
            <person name="Larimer F."/>
            <person name="Land M."/>
            <person name="Hauser L."/>
            <person name="Kyrpides N."/>
            <person name="Mikhailova N."/>
            <person name="Liu Z."/>
            <person name="Li T."/>
            <person name="Zhao F."/>
            <person name="Overmann J."/>
            <person name="Bryant D.A."/>
            <person name="Richardson P."/>
        </authorList>
    </citation>
    <scope>NUCLEOTIDE SEQUENCE [LARGE SCALE GENOMIC DNA]</scope>
    <source>
        <strain evidence="3">ATCC 35110 / GB-78</strain>
    </source>
</reference>
<name>B3QXX7_CHLT3</name>
<dbReference type="KEGG" id="cts:Ctha_1041"/>
<dbReference type="PANTHER" id="PTHR43685">
    <property type="entry name" value="GLYCOSYLTRANSFERASE"/>
    <property type="match status" value="1"/>
</dbReference>
<dbReference type="CAZy" id="GT2">
    <property type="family name" value="Glycosyltransferase Family 2"/>
</dbReference>
<dbReference type="RefSeq" id="WP_012499589.1">
    <property type="nucleotide sequence ID" value="NC_011026.1"/>
</dbReference>
<dbReference type="InterPro" id="IPR001173">
    <property type="entry name" value="Glyco_trans_2-like"/>
</dbReference>
<dbReference type="InterPro" id="IPR050834">
    <property type="entry name" value="Glycosyltransf_2"/>
</dbReference>
<sequence>MKISVVISNYNYVRFLDGAIESALKCNGSFLHEVIVIDDGSTDESREMLVKKYGTHEKVKLIFKENGGQFSCFRKGIEIFTGDIVCFLDPDDRYDSEYFKRIAEVYQKKPYVDFVYIGYRDVGERNQIILDAKNDFEIGTTAMMTAITGSHFWSITSTMSMRRFLAKQILALPNHYDWMFRARADTALEIAAVIIGAYRYYIAKPLMQRTVHENNFTHTMKSCGKIEQRYWEGFRRVNAFFAREYNIPNDSLRLLKREYKSLQVKDKQTRKYYIKAAKLMRVSPLERWKFLISVYKYYYKQKRAR</sequence>
<dbReference type="AlphaFoldDB" id="B3QXX7"/>
<organism evidence="2 3">
    <name type="scientific">Chloroherpeton thalassium (strain ATCC 35110 / GB-78)</name>
    <dbReference type="NCBI Taxonomy" id="517418"/>
    <lineage>
        <taxon>Bacteria</taxon>
        <taxon>Pseudomonadati</taxon>
        <taxon>Chlorobiota</taxon>
        <taxon>Chlorobiia</taxon>
        <taxon>Chlorobiales</taxon>
        <taxon>Chloroherpetonaceae</taxon>
        <taxon>Chloroherpeton</taxon>
    </lineage>
</organism>
<dbReference type="EMBL" id="CP001100">
    <property type="protein sequence ID" value="ACF13505.1"/>
    <property type="molecule type" value="Genomic_DNA"/>
</dbReference>
<dbReference type="PANTHER" id="PTHR43685:SF11">
    <property type="entry name" value="GLYCOSYLTRANSFERASE TAGX-RELATED"/>
    <property type="match status" value="1"/>
</dbReference>
<gene>
    <name evidence="2" type="ordered locus">Ctha_1041</name>
</gene>
<evidence type="ECO:0000259" key="1">
    <source>
        <dbReference type="Pfam" id="PF00535"/>
    </source>
</evidence>
<feature type="domain" description="Glycosyltransferase 2-like" evidence="1">
    <location>
        <begin position="4"/>
        <end position="166"/>
    </location>
</feature>
<evidence type="ECO:0000313" key="2">
    <source>
        <dbReference type="EMBL" id="ACF13505.1"/>
    </source>
</evidence>
<proteinExistence type="predicted"/>
<dbReference type="Proteomes" id="UP000001208">
    <property type="component" value="Chromosome"/>
</dbReference>
<dbReference type="CDD" id="cd00761">
    <property type="entry name" value="Glyco_tranf_GTA_type"/>
    <property type="match status" value="1"/>
</dbReference>
<accession>B3QXX7</accession>
<dbReference type="GO" id="GO:0016740">
    <property type="term" value="F:transferase activity"/>
    <property type="evidence" value="ECO:0007669"/>
    <property type="project" value="UniProtKB-KW"/>
</dbReference>